<evidence type="ECO:0000313" key="2">
    <source>
        <dbReference type="Proteomes" id="UP001304895"/>
    </source>
</evidence>
<gene>
    <name evidence="1" type="ORF">BT67DRAFT_219194</name>
</gene>
<organism evidence="1 2">
    <name type="scientific">Trichocladium antarcticum</name>
    <dbReference type="NCBI Taxonomy" id="1450529"/>
    <lineage>
        <taxon>Eukaryota</taxon>
        <taxon>Fungi</taxon>
        <taxon>Dikarya</taxon>
        <taxon>Ascomycota</taxon>
        <taxon>Pezizomycotina</taxon>
        <taxon>Sordariomycetes</taxon>
        <taxon>Sordariomycetidae</taxon>
        <taxon>Sordariales</taxon>
        <taxon>Chaetomiaceae</taxon>
        <taxon>Trichocladium</taxon>
    </lineage>
</organism>
<proteinExistence type="predicted"/>
<evidence type="ECO:0000313" key="1">
    <source>
        <dbReference type="EMBL" id="KAK4130434.1"/>
    </source>
</evidence>
<reference evidence="1" key="1">
    <citation type="journal article" date="2023" name="Mol. Phylogenet. Evol.">
        <title>Genome-scale phylogeny and comparative genomics of the fungal order Sordariales.</title>
        <authorList>
            <person name="Hensen N."/>
            <person name="Bonometti L."/>
            <person name="Westerberg I."/>
            <person name="Brannstrom I.O."/>
            <person name="Guillou S."/>
            <person name="Cros-Aarteil S."/>
            <person name="Calhoun S."/>
            <person name="Haridas S."/>
            <person name="Kuo A."/>
            <person name="Mondo S."/>
            <person name="Pangilinan J."/>
            <person name="Riley R."/>
            <person name="LaButti K."/>
            <person name="Andreopoulos B."/>
            <person name="Lipzen A."/>
            <person name="Chen C."/>
            <person name="Yan M."/>
            <person name="Daum C."/>
            <person name="Ng V."/>
            <person name="Clum A."/>
            <person name="Steindorff A."/>
            <person name="Ohm R.A."/>
            <person name="Martin F."/>
            <person name="Silar P."/>
            <person name="Natvig D.O."/>
            <person name="Lalanne C."/>
            <person name="Gautier V."/>
            <person name="Ament-Velasquez S.L."/>
            <person name="Kruys A."/>
            <person name="Hutchinson M.I."/>
            <person name="Powell A.J."/>
            <person name="Barry K."/>
            <person name="Miller A.N."/>
            <person name="Grigoriev I.V."/>
            <person name="Debuchy R."/>
            <person name="Gladieux P."/>
            <person name="Hiltunen Thoren M."/>
            <person name="Johannesson H."/>
        </authorList>
    </citation>
    <scope>NUCLEOTIDE SEQUENCE</scope>
    <source>
        <strain evidence="1">CBS 123565</strain>
    </source>
</reference>
<accession>A0AAN6ZAM4</accession>
<protein>
    <submittedName>
        <fullName evidence="1">Uncharacterized protein</fullName>
    </submittedName>
</protein>
<keyword evidence="2" id="KW-1185">Reference proteome</keyword>
<dbReference type="EMBL" id="MU853436">
    <property type="protein sequence ID" value="KAK4130434.1"/>
    <property type="molecule type" value="Genomic_DNA"/>
</dbReference>
<comment type="caution">
    <text evidence="1">The sequence shown here is derived from an EMBL/GenBank/DDBJ whole genome shotgun (WGS) entry which is preliminary data.</text>
</comment>
<name>A0AAN6ZAM4_9PEZI</name>
<reference evidence="1" key="2">
    <citation type="submission" date="2023-05" db="EMBL/GenBank/DDBJ databases">
        <authorList>
            <consortium name="Lawrence Berkeley National Laboratory"/>
            <person name="Steindorff A."/>
            <person name="Hensen N."/>
            <person name="Bonometti L."/>
            <person name="Westerberg I."/>
            <person name="Brannstrom I.O."/>
            <person name="Guillou S."/>
            <person name="Cros-Aarteil S."/>
            <person name="Calhoun S."/>
            <person name="Haridas S."/>
            <person name="Kuo A."/>
            <person name="Mondo S."/>
            <person name="Pangilinan J."/>
            <person name="Riley R."/>
            <person name="Labutti K."/>
            <person name="Andreopoulos B."/>
            <person name="Lipzen A."/>
            <person name="Chen C."/>
            <person name="Yanf M."/>
            <person name="Daum C."/>
            <person name="Ng V."/>
            <person name="Clum A."/>
            <person name="Ohm R."/>
            <person name="Martin F."/>
            <person name="Silar P."/>
            <person name="Natvig D."/>
            <person name="Lalanne C."/>
            <person name="Gautier V."/>
            <person name="Ament-Velasquez S.L."/>
            <person name="Kruys A."/>
            <person name="Hutchinson M.I."/>
            <person name="Powell A.J."/>
            <person name="Barry K."/>
            <person name="Miller A.N."/>
            <person name="Grigoriev I.V."/>
            <person name="Debuchy R."/>
            <person name="Gladieux P."/>
            <person name="Thoren M.H."/>
            <person name="Johannesson H."/>
        </authorList>
    </citation>
    <scope>NUCLEOTIDE SEQUENCE</scope>
    <source>
        <strain evidence="1">CBS 123565</strain>
    </source>
</reference>
<sequence>MLLPALQRDAVTRPLRVGTSLVRRLQLPSMGCPSTCTYALSPQQRSQRQWAQGAKELQSAGQCVLGGNAMQREERCMGGSRMPANRSRPVRVGHPLLCKRPRHASPRWGGLWRPIYMQDLATTREKDKTYVDGCHRCVVLAGIKPPAPHLCAGDWLTSLSCDSQSPRARGKLRSTVTITVVGEG</sequence>
<dbReference type="Proteomes" id="UP001304895">
    <property type="component" value="Unassembled WGS sequence"/>
</dbReference>
<dbReference type="AlphaFoldDB" id="A0AAN6ZAM4"/>